<sequence>MDTPEDSVTTDDESVITESGNTEDVFPRSYVQELRDENARYRQRAQRADDLAQEVFYLRTAALGKLADPSDLPFSPGLLDDLPALEQAVDDLVATKPHLAVRRPFGDVGQGVSGAAGIDLAGLLRKAAG</sequence>
<reference evidence="2 3" key="1">
    <citation type="submission" date="2024-04" db="EMBL/GenBank/DDBJ databases">
        <title>Isolation of an actinomycete strain from pig manure.</title>
        <authorList>
            <person name="Gong T."/>
            <person name="Yu Z."/>
            <person name="An M."/>
            <person name="Wei C."/>
            <person name="Yang W."/>
            <person name="Liu L."/>
        </authorList>
    </citation>
    <scope>NUCLEOTIDE SEQUENCE [LARGE SCALE GENOMIC DNA]</scope>
    <source>
        <strain evidence="2 3">ZF39</strain>
    </source>
</reference>
<evidence type="ECO:0000256" key="1">
    <source>
        <dbReference type="SAM" id="MobiDB-lite"/>
    </source>
</evidence>
<feature type="compositionally biased region" description="Acidic residues" evidence="1">
    <location>
        <begin position="1"/>
        <end position="15"/>
    </location>
</feature>
<dbReference type="Proteomes" id="UP001442841">
    <property type="component" value="Chromosome"/>
</dbReference>
<dbReference type="EMBL" id="CP154795">
    <property type="protein sequence ID" value="XAN06979.1"/>
    <property type="molecule type" value="Genomic_DNA"/>
</dbReference>
<organism evidence="2 3">
    <name type="scientific">Ammonicoccus fulvus</name>
    <dbReference type="NCBI Taxonomy" id="3138240"/>
    <lineage>
        <taxon>Bacteria</taxon>
        <taxon>Bacillati</taxon>
        <taxon>Actinomycetota</taxon>
        <taxon>Actinomycetes</taxon>
        <taxon>Propionibacteriales</taxon>
        <taxon>Propionibacteriaceae</taxon>
        <taxon>Ammonicoccus</taxon>
    </lineage>
</organism>
<accession>A0ABZ3FQF3</accession>
<keyword evidence="3" id="KW-1185">Reference proteome</keyword>
<evidence type="ECO:0000313" key="2">
    <source>
        <dbReference type="EMBL" id="XAN06979.1"/>
    </source>
</evidence>
<dbReference type="RefSeq" id="WP_425308423.1">
    <property type="nucleotide sequence ID" value="NZ_CP154795.1"/>
</dbReference>
<feature type="region of interest" description="Disordered" evidence="1">
    <location>
        <begin position="1"/>
        <end position="29"/>
    </location>
</feature>
<protein>
    <recommendedName>
        <fullName evidence="4">Nucleotide exchange factor GrpE</fullName>
    </recommendedName>
</protein>
<gene>
    <name evidence="2" type="ORF">AADG42_06580</name>
</gene>
<evidence type="ECO:0008006" key="4">
    <source>
        <dbReference type="Google" id="ProtNLM"/>
    </source>
</evidence>
<evidence type="ECO:0000313" key="3">
    <source>
        <dbReference type="Proteomes" id="UP001442841"/>
    </source>
</evidence>
<name>A0ABZ3FQF3_9ACTN</name>
<proteinExistence type="predicted"/>